<reference evidence="1 2" key="1">
    <citation type="journal article" date="2021" name="bioRxiv">
        <title>Chromosome-scale and haplotype-resolved genome assembly of a tetraploid potato cultivar.</title>
        <authorList>
            <person name="Sun H."/>
            <person name="Jiao W.-B."/>
            <person name="Krause K."/>
            <person name="Campoy J.A."/>
            <person name="Goel M."/>
            <person name="Folz-Donahue K."/>
            <person name="Kukat C."/>
            <person name="Huettel B."/>
            <person name="Schneeberger K."/>
        </authorList>
    </citation>
    <scope>NUCLEOTIDE SEQUENCE [LARGE SCALE GENOMIC DNA]</scope>
    <source>
        <strain evidence="1">SolTubOtavaFocal</strain>
        <tissue evidence="1">Leaves</tissue>
    </source>
</reference>
<dbReference type="Proteomes" id="UP000826656">
    <property type="component" value="Unassembled WGS sequence"/>
</dbReference>
<dbReference type="EMBL" id="JAIVGD010000005">
    <property type="protein sequence ID" value="KAH0774449.1"/>
    <property type="molecule type" value="Genomic_DNA"/>
</dbReference>
<proteinExistence type="predicted"/>
<evidence type="ECO:0000313" key="2">
    <source>
        <dbReference type="Proteomes" id="UP000826656"/>
    </source>
</evidence>
<evidence type="ECO:0000313" key="1">
    <source>
        <dbReference type="EMBL" id="KAH0774449.1"/>
    </source>
</evidence>
<keyword evidence="2" id="KW-1185">Reference proteome</keyword>
<protein>
    <submittedName>
        <fullName evidence="1">Uncharacterized protein</fullName>
    </submittedName>
</protein>
<organism evidence="1 2">
    <name type="scientific">Solanum tuberosum</name>
    <name type="common">Potato</name>
    <dbReference type="NCBI Taxonomy" id="4113"/>
    <lineage>
        <taxon>Eukaryota</taxon>
        <taxon>Viridiplantae</taxon>
        <taxon>Streptophyta</taxon>
        <taxon>Embryophyta</taxon>
        <taxon>Tracheophyta</taxon>
        <taxon>Spermatophyta</taxon>
        <taxon>Magnoliopsida</taxon>
        <taxon>eudicotyledons</taxon>
        <taxon>Gunneridae</taxon>
        <taxon>Pentapetalae</taxon>
        <taxon>asterids</taxon>
        <taxon>lamiids</taxon>
        <taxon>Solanales</taxon>
        <taxon>Solanaceae</taxon>
        <taxon>Solanoideae</taxon>
        <taxon>Solaneae</taxon>
        <taxon>Solanum</taxon>
    </lineage>
</organism>
<sequence>MSMVMVIADACCFPDLLGCDRCLLVVWKEEDAGVRSLLATGKRDGAGSGELGRFGVVSGGLGVQNRKGSYLVGWVAAAEGLLGCWKFWMDGPNMVF</sequence>
<gene>
    <name evidence="1" type="ORF">KY290_011586</name>
</gene>
<comment type="caution">
    <text evidence="1">The sequence shown here is derived from an EMBL/GenBank/DDBJ whole genome shotgun (WGS) entry which is preliminary data.</text>
</comment>
<name>A0ABQ7W383_SOLTU</name>
<accession>A0ABQ7W383</accession>